<feature type="transmembrane region" description="Helical" evidence="10">
    <location>
        <begin position="149"/>
        <end position="172"/>
    </location>
</feature>
<keyword evidence="8" id="KW-0675">Receptor</keyword>
<keyword evidence="13" id="KW-1185">Reference proteome</keyword>
<keyword evidence="5 10" id="KW-1133">Transmembrane helix</keyword>
<keyword evidence="3" id="KW-1003">Cell membrane</keyword>
<dbReference type="Gene3D" id="1.20.1070.10">
    <property type="entry name" value="Rhodopsin 7-helix transmembrane proteins"/>
    <property type="match status" value="1"/>
</dbReference>
<reference evidence="13" key="1">
    <citation type="submission" date="2015-01" db="EMBL/GenBank/DDBJ databases">
        <authorList>
            <person name="Aksoy S."/>
            <person name="Warren W."/>
            <person name="Wilson R.K."/>
        </authorList>
    </citation>
    <scope>NUCLEOTIDE SEQUENCE [LARGE SCALE GENOMIC DNA]</scope>
    <source>
        <strain evidence="13">IAEA</strain>
    </source>
</reference>
<proteinExistence type="inferred from homology"/>
<sequence length="369" mass="42648">MEEDVVYVNEVDSIYNDSNIWELQTVTSSEEHQLENALMVWSQKQQQQQQPHPQQTQLKLSQYNNNTFLFYNNNNLNATANLNLWYTENQIDSTLLSPSSSQLSSVTTTLATLFYVNISNATITSPGKEELLTSSAVVDNTTNNHLNNYWALLALILVIGTAAGNILVCLAIAWERRLQNVTNYFLMSLAITDLMVAVLVMPLGILTLVKVLEIGIILRTQTMTSEQHHDRYCCHFAIIIVIIIMSTRKLPPIELKELKAIISTYQQCRFCMQVFRLKQSEKQEFRKNNFSVRFILHLECLRRMAVMTTLLHIVKLTLVYTVGGQHQQKQNEQFTQYSSYKFSFEMRKTLKLLHSNTKQTFRIVFIFKL</sequence>
<dbReference type="PANTHER" id="PTHR24248">
    <property type="entry name" value="ADRENERGIC RECEPTOR-RELATED G-PROTEIN COUPLED RECEPTOR"/>
    <property type="match status" value="1"/>
</dbReference>
<keyword evidence="9" id="KW-0807">Transducer</keyword>
<name>A0A1B0ATZ0_9MUSC</name>
<evidence type="ECO:0000259" key="11">
    <source>
        <dbReference type="PROSITE" id="PS50262"/>
    </source>
</evidence>
<protein>
    <recommendedName>
        <fullName evidence="11">G-protein coupled receptors family 1 profile domain-containing protein</fullName>
    </recommendedName>
</protein>
<dbReference type="STRING" id="67801.A0A1B0ATZ0"/>
<feature type="transmembrane region" description="Helical" evidence="10">
    <location>
        <begin position="184"/>
        <end position="209"/>
    </location>
</feature>
<dbReference type="EnsemblMetazoa" id="GPPI008500-RA">
    <property type="protein sequence ID" value="GPPI008500-PA"/>
    <property type="gene ID" value="GPPI008500"/>
</dbReference>
<dbReference type="PROSITE" id="PS50262">
    <property type="entry name" value="G_PROTEIN_RECEP_F1_2"/>
    <property type="match status" value="1"/>
</dbReference>
<evidence type="ECO:0000313" key="12">
    <source>
        <dbReference type="EnsemblMetazoa" id="GPPI008500-PA"/>
    </source>
</evidence>
<dbReference type="EMBL" id="JXJN01003475">
    <property type="status" value="NOT_ANNOTATED_CDS"/>
    <property type="molecule type" value="Genomic_DNA"/>
</dbReference>
<evidence type="ECO:0000256" key="1">
    <source>
        <dbReference type="ARBA" id="ARBA00004651"/>
    </source>
</evidence>
<comment type="similarity">
    <text evidence="2">Belongs to the G-protein coupled receptor 1 family.</text>
</comment>
<evidence type="ECO:0000256" key="2">
    <source>
        <dbReference type="ARBA" id="ARBA00010663"/>
    </source>
</evidence>
<dbReference type="InterPro" id="IPR000276">
    <property type="entry name" value="GPCR_Rhodpsn"/>
</dbReference>
<organism evidence="12 13">
    <name type="scientific">Glossina palpalis gambiensis</name>
    <dbReference type="NCBI Taxonomy" id="67801"/>
    <lineage>
        <taxon>Eukaryota</taxon>
        <taxon>Metazoa</taxon>
        <taxon>Ecdysozoa</taxon>
        <taxon>Arthropoda</taxon>
        <taxon>Hexapoda</taxon>
        <taxon>Insecta</taxon>
        <taxon>Pterygota</taxon>
        <taxon>Neoptera</taxon>
        <taxon>Endopterygota</taxon>
        <taxon>Diptera</taxon>
        <taxon>Brachycera</taxon>
        <taxon>Muscomorpha</taxon>
        <taxon>Hippoboscoidea</taxon>
        <taxon>Glossinidae</taxon>
        <taxon>Glossina</taxon>
    </lineage>
</organism>
<feature type="transmembrane region" description="Helical" evidence="10">
    <location>
        <begin position="229"/>
        <end position="247"/>
    </location>
</feature>
<evidence type="ECO:0000256" key="8">
    <source>
        <dbReference type="ARBA" id="ARBA00023170"/>
    </source>
</evidence>
<feature type="domain" description="G-protein coupled receptors family 1 profile" evidence="11">
    <location>
        <begin position="164"/>
        <end position="203"/>
    </location>
</feature>
<dbReference type="AlphaFoldDB" id="A0A1B0ATZ0"/>
<dbReference type="Pfam" id="PF00001">
    <property type="entry name" value="7tm_1"/>
    <property type="match status" value="1"/>
</dbReference>
<dbReference type="EMBL" id="JXJN01003474">
    <property type="status" value="NOT_ANNOTATED_CDS"/>
    <property type="molecule type" value="Genomic_DNA"/>
</dbReference>
<evidence type="ECO:0000256" key="4">
    <source>
        <dbReference type="ARBA" id="ARBA00022692"/>
    </source>
</evidence>
<evidence type="ECO:0000256" key="6">
    <source>
        <dbReference type="ARBA" id="ARBA00023040"/>
    </source>
</evidence>
<dbReference type="GO" id="GO:0005886">
    <property type="term" value="C:plasma membrane"/>
    <property type="evidence" value="ECO:0007669"/>
    <property type="project" value="UniProtKB-SubCell"/>
</dbReference>
<keyword evidence="4 10" id="KW-0812">Transmembrane</keyword>
<dbReference type="GO" id="GO:0004930">
    <property type="term" value="F:G protein-coupled receptor activity"/>
    <property type="evidence" value="ECO:0007669"/>
    <property type="project" value="UniProtKB-KW"/>
</dbReference>
<dbReference type="VEuPathDB" id="VectorBase:GPPI008500"/>
<dbReference type="Proteomes" id="UP000092460">
    <property type="component" value="Unassembled WGS sequence"/>
</dbReference>
<evidence type="ECO:0000256" key="5">
    <source>
        <dbReference type="ARBA" id="ARBA00022989"/>
    </source>
</evidence>
<evidence type="ECO:0000256" key="9">
    <source>
        <dbReference type="ARBA" id="ARBA00023224"/>
    </source>
</evidence>
<dbReference type="PRINTS" id="PR00237">
    <property type="entry name" value="GPCRRHODOPSN"/>
</dbReference>
<evidence type="ECO:0000256" key="3">
    <source>
        <dbReference type="ARBA" id="ARBA00022475"/>
    </source>
</evidence>
<accession>A0A1B0ATZ0</accession>
<comment type="subcellular location">
    <subcellularLocation>
        <location evidence="1">Cell membrane</location>
        <topology evidence="1">Multi-pass membrane protein</topology>
    </subcellularLocation>
</comment>
<dbReference type="SUPFAM" id="SSF81321">
    <property type="entry name" value="Family A G protein-coupled receptor-like"/>
    <property type="match status" value="1"/>
</dbReference>
<evidence type="ECO:0000256" key="10">
    <source>
        <dbReference type="SAM" id="Phobius"/>
    </source>
</evidence>
<keyword evidence="7 10" id="KW-0472">Membrane</keyword>
<dbReference type="InterPro" id="IPR017452">
    <property type="entry name" value="GPCR_Rhodpsn_7TM"/>
</dbReference>
<keyword evidence="6" id="KW-0297">G-protein coupled receptor</keyword>
<reference evidence="12" key="2">
    <citation type="submission" date="2020-05" db="UniProtKB">
        <authorList>
            <consortium name="EnsemblMetazoa"/>
        </authorList>
    </citation>
    <scope>IDENTIFICATION</scope>
    <source>
        <strain evidence="12">IAEA</strain>
    </source>
</reference>
<evidence type="ECO:0000313" key="13">
    <source>
        <dbReference type="Proteomes" id="UP000092460"/>
    </source>
</evidence>
<evidence type="ECO:0000256" key="7">
    <source>
        <dbReference type="ARBA" id="ARBA00023136"/>
    </source>
</evidence>